<proteinExistence type="predicted"/>
<reference evidence="2 3" key="1">
    <citation type="submission" date="2019-03" db="EMBL/GenBank/DDBJ databases">
        <title>First draft genome of Liparis tanakae, snailfish: a comprehensive survey of snailfish specific genes.</title>
        <authorList>
            <person name="Kim W."/>
            <person name="Song I."/>
            <person name="Jeong J.-H."/>
            <person name="Kim D."/>
            <person name="Kim S."/>
            <person name="Ryu S."/>
            <person name="Song J.Y."/>
            <person name="Lee S.K."/>
        </authorList>
    </citation>
    <scope>NUCLEOTIDE SEQUENCE [LARGE SCALE GENOMIC DNA]</scope>
    <source>
        <tissue evidence="2">Muscle</tissue>
    </source>
</reference>
<name>A0A4Z2FB19_9TELE</name>
<evidence type="ECO:0000313" key="2">
    <source>
        <dbReference type="EMBL" id="TNN38081.1"/>
    </source>
</evidence>
<sequence>MRFSMYCPRTWFSDLSFRFSSLTASTRAERSGTKDQNSYEMNRMHAILRLPGEMGAPHPGVCDEDDEDDDDDGYKLDILATEPQINERLKTNLISASRAARGDSFVLASPRLLSPPSTSTDPSPVRL</sequence>
<accession>A0A4Z2FB19</accession>
<evidence type="ECO:0000256" key="1">
    <source>
        <dbReference type="SAM" id="MobiDB-lite"/>
    </source>
</evidence>
<dbReference type="Proteomes" id="UP000314294">
    <property type="component" value="Unassembled WGS sequence"/>
</dbReference>
<feature type="compositionally biased region" description="Acidic residues" evidence="1">
    <location>
        <begin position="62"/>
        <end position="72"/>
    </location>
</feature>
<feature type="region of interest" description="Disordered" evidence="1">
    <location>
        <begin position="52"/>
        <end position="72"/>
    </location>
</feature>
<gene>
    <name evidence="2" type="ORF">EYF80_051758</name>
</gene>
<evidence type="ECO:0000313" key="3">
    <source>
        <dbReference type="Proteomes" id="UP000314294"/>
    </source>
</evidence>
<dbReference type="AlphaFoldDB" id="A0A4Z2FB19"/>
<keyword evidence="3" id="KW-1185">Reference proteome</keyword>
<dbReference type="EMBL" id="SRLO01001408">
    <property type="protein sequence ID" value="TNN38081.1"/>
    <property type="molecule type" value="Genomic_DNA"/>
</dbReference>
<comment type="caution">
    <text evidence="2">The sequence shown here is derived from an EMBL/GenBank/DDBJ whole genome shotgun (WGS) entry which is preliminary data.</text>
</comment>
<organism evidence="2 3">
    <name type="scientific">Liparis tanakae</name>
    <name type="common">Tanaka's snailfish</name>
    <dbReference type="NCBI Taxonomy" id="230148"/>
    <lineage>
        <taxon>Eukaryota</taxon>
        <taxon>Metazoa</taxon>
        <taxon>Chordata</taxon>
        <taxon>Craniata</taxon>
        <taxon>Vertebrata</taxon>
        <taxon>Euteleostomi</taxon>
        <taxon>Actinopterygii</taxon>
        <taxon>Neopterygii</taxon>
        <taxon>Teleostei</taxon>
        <taxon>Neoteleostei</taxon>
        <taxon>Acanthomorphata</taxon>
        <taxon>Eupercaria</taxon>
        <taxon>Perciformes</taxon>
        <taxon>Cottioidei</taxon>
        <taxon>Cottales</taxon>
        <taxon>Liparidae</taxon>
        <taxon>Liparis</taxon>
    </lineage>
</organism>
<protein>
    <submittedName>
        <fullName evidence="2">Uncharacterized protein</fullName>
    </submittedName>
</protein>